<dbReference type="AlphaFoldDB" id="A0AAV6ZIA0"/>
<proteinExistence type="predicted"/>
<name>A0AAV6ZIA0_ENGPU</name>
<gene>
    <name evidence="1" type="ORF">GDO81_019334</name>
</gene>
<sequence>MDKFQMLVEKELAELHESSSAIIKNNNVSPTEWKNNPHIIIRQSDKGGSIIVLDKECNKLLDDKEVYVPLKSDPTPNITTRLSTNSRRQVFGCFQ</sequence>
<accession>A0AAV6ZIA0</accession>
<evidence type="ECO:0000313" key="2">
    <source>
        <dbReference type="Proteomes" id="UP000824782"/>
    </source>
</evidence>
<dbReference type="Proteomes" id="UP000824782">
    <property type="component" value="Unassembled WGS sequence"/>
</dbReference>
<reference evidence="1" key="1">
    <citation type="thesis" date="2020" institute="ProQuest LLC" country="789 East Eisenhower Parkway, Ann Arbor, MI, USA">
        <title>Comparative Genomics and Chromosome Evolution.</title>
        <authorList>
            <person name="Mudd A.B."/>
        </authorList>
    </citation>
    <scope>NUCLEOTIDE SEQUENCE</scope>
    <source>
        <strain evidence="1">237g6f4</strain>
        <tissue evidence="1">Blood</tissue>
    </source>
</reference>
<protein>
    <submittedName>
        <fullName evidence="1">Uncharacterized protein</fullName>
    </submittedName>
</protein>
<organism evidence="1 2">
    <name type="scientific">Engystomops pustulosus</name>
    <name type="common">Tungara frog</name>
    <name type="synonym">Physalaemus pustulosus</name>
    <dbReference type="NCBI Taxonomy" id="76066"/>
    <lineage>
        <taxon>Eukaryota</taxon>
        <taxon>Metazoa</taxon>
        <taxon>Chordata</taxon>
        <taxon>Craniata</taxon>
        <taxon>Vertebrata</taxon>
        <taxon>Euteleostomi</taxon>
        <taxon>Amphibia</taxon>
        <taxon>Batrachia</taxon>
        <taxon>Anura</taxon>
        <taxon>Neobatrachia</taxon>
        <taxon>Hyloidea</taxon>
        <taxon>Leptodactylidae</taxon>
        <taxon>Leiuperinae</taxon>
        <taxon>Engystomops</taxon>
    </lineage>
</organism>
<dbReference type="EMBL" id="WNYA01001157">
    <property type="protein sequence ID" value="KAG8546276.1"/>
    <property type="molecule type" value="Genomic_DNA"/>
</dbReference>
<keyword evidence="2" id="KW-1185">Reference proteome</keyword>
<evidence type="ECO:0000313" key="1">
    <source>
        <dbReference type="EMBL" id="KAG8546276.1"/>
    </source>
</evidence>
<comment type="caution">
    <text evidence="1">The sequence shown here is derived from an EMBL/GenBank/DDBJ whole genome shotgun (WGS) entry which is preliminary data.</text>
</comment>